<reference evidence="8" key="1">
    <citation type="submission" date="2022-02" db="EMBL/GenBank/DDBJ databases">
        <authorList>
            <person name="Lee M."/>
            <person name="Kim S.-J."/>
            <person name="Jung M.-Y."/>
        </authorList>
    </citation>
    <scope>NUCLEOTIDE SEQUENCE</scope>
    <source>
        <strain evidence="8">JHP9</strain>
    </source>
</reference>
<dbReference type="EMBL" id="JAKNCJ010000008">
    <property type="protein sequence ID" value="MCL6424149.1"/>
    <property type="molecule type" value="Genomic_DNA"/>
</dbReference>
<dbReference type="Gene3D" id="1.20.5.780">
    <property type="entry name" value="Single helix bin"/>
    <property type="match status" value="1"/>
</dbReference>
<dbReference type="Gene3D" id="3.40.630.30">
    <property type="match status" value="1"/>
</dbReference>
<evidence type="ECO:0000256" key="3">
    <source>
        <dbReference type="ARBA" id="ARBA00022679"/>
    </source>
</evidence>
<evidence type="ECO:0000256" key="2">
    <source>
        <dbReference type="ARBA" id="ARBA00022649"/>
    </source>
</evidence>
<evidence type="ECO:0000256" key="4">
    <source>
        <dbReference type="ARBA" id="ARBA00023315"/>
    </source>
</evidence>
<name>A0ABT0R332_9MICO</name>
<comment type="similarity">
    <text evidence="6">Belongs to the TacA antitoxin family.</text>
</comment>
<dbReference type="Pfam" id="PF13508">
    <property type="entry name" value="Acetyltransf_7"/>
    <property type="match status" value="1"/>
</dbReference>
<organism evidence="8 9">
    <name type="scientific">Brachybacterium equifaecis</name>
    <dbReference type="NCBI Taxonomy" id="2910770"/>
    <lineage>
        <taxon>Bacteria</taxon>
        <taxon>Bacillati</taxon>
        <taxon>Actinomycetota</taxon>
        <taxon>Actinomycetes</taxon>
        <taxon>Micrococcales</taxon>
        <taxon>Dermabacteraceae</taxon>
        <taxon>Brachybacterium</taxon>
    </lineage>
</organism>
<keyword evidence="4 8" id="KW-0012">Acyltransferase</keyword>
<dbReference type="SUPFAM" id="SSF55729">
    <property type="entry name" value="Acyl-CoA N-acyltransferases (Nat)"/>
    <property type="match status" value="1"/>
</dbReference>
<accession>A0ABT0R332</accession>
<dbReference type="InterPro" id="IPR000182">
    <property type="entry name" value="GNAT_dom"/>
</dbReference>
<keyword evidence="2" id="KW-1277">Toxin-antitoxin system</keyword>
<evidence type="ECO:0000256" key="6">
    <source>
        <dbReference type="ARBA" id="ARBA00049988"/>
    </source>
</evidence>
<sequence>MTSTDVRFSISPSISDAVRSATDLAGEDLEDFAQRALEERAEQVLRENQASTVVPAQYFDDLWAQLDEPPHANERLERAYERRCHEIRDMMNPMDGLVGSSGPTGEGLDADSDLTSELLDPDRHRIGEFSSGDITLDTWLHRSAVRAERTMTARTWVWSADDGTITGYYTLSAHKISRGRLPDRIGGAGLREIPAMLLSRVALAEHLHGQGMGEALVADAMHRVLVAARTVGTRVVVIDAMNEEVTGFYERLGFQRIPDGLLLLQRTVDVYAAPQVDQAPPAP</sequence>
<dbReference type="Pfam" id="PF08681">
    <property type="entry name" value="TacA1"/>
    <property type="match status" value="1"/>
</dbReference>
<evidence type="ECO:0000259" key="7">
    <source>
        <dbReference type="Pfam" id="PF13508"/>
    </source>
</evidence>
<proteinExistence type="inferred from homology"/>
<evidence type="ECO:0000256" key="1">
    <source>
        <dbReference type="ARBA" id="ARBA00022491"/>
    </source>
</evidence>
<dbReference type="PANTHER" id="PTHR36449:SF1">
    <property type="entry name" value="ACETYLTRANSFERASE"/>
    <property type="match status" value="1"/>
</dbReference>
<feature type="domain" description="N-acetyltransferase" evidence="7">
    <location>
        <begin position="163"/>
        <end position="255"/>
    </location>
</feature>
<keyword evidence="3 8" id="KW-0808">Transferase</keyword>
<dbReference type="InterPro" id="IPR014795">
    <property type="entry name" value="TacA_1-like"/>
</dbReference>
<evidence type="ECO:0000313" key="8">
    <source>
        <dbReference type="EMBL" id="MCL6424149.1"/>
    </source>
</evidence>
<comment type="caution">
    <text evidence="8">The sequence shown here is derived from an EMBL/GenBank/DDBJ whole genome shotgun (WGS) entry which is preliminary data.</text>
</comment>
<dbReference type="GO" id="GO:0016746">
    <property type="term" value="F:acyltransferase activity"/>
    <property type="evidence" value="ECO:0007669"/>
    <property type="project" value="UniProtKB-KW"/>
</dbReference>
<dbReference type="PANTHER" id="PTHR36449">
    <property type="entry name" value="ACETYLTRANSFERASE-RELATED"/>
    <property type="match status" value="1"/>
</dbReference>
<evidence type="ECO:0000256" key="5">
    <source>
        <dbReference type="ARBA" id="ARBA00049880"/>
    </source>
</evidence>
<dbReference type="SUPFAM" id="SSF47598">
    <property type="entry name" value="Ribbon-helix-helix"/>
    <property type="match status" value="1"/>
</dbReference>
<gene>
    <name evidence="8" type="ORF">Bequi_12300</name>
</gene>
<dbReference type="InterPro" id="IPR016181">
    <property type="entry name" value="Acyl_CoA_acyltransferase"/>
</dbReference>
<dbReference type="Proteomes" id="UP001203761">
    <property type="component" value="Unassembled WGS sequence"/>
</dbReference>
<keyword evidence="1" id="KW-0678">Repressor</keyword>
<keyword evidence="9" id="KW-1185">Reference proteome</keyword>
<protein>
    <submittedName>
        <fullName evidence="8">GNAT family N-acetyltransferase</fullName>
        <ecNumber evidence="8">2.3.1.-</ecNumber>
    </submittedName>
</protein>
<dbReference type="RefSeq" id="WP_249738228.1">
    <property type="nucleotide sequence ID" value="NZ_JAKNCJ010000008.1"/>
</dbReference>
<comment type="catalytic activity">
    <reaction evidence="5">
        <text>glycyl-tRNA(Gly) + acetyl-CoA = N-acetylglycyl-tRNA(Gly) + CoA + H(+)</text>
        <dbReference type="Rhea" id="RHEA:81867"/>
        <dbReference type="Rhea" id="RHEA-COMP:9683"/>
        <dbReference type="Rhea" id="RHEA-COMP:19766"/>
        <dbReference type="ChEBI" id="CHEBI:15378"/>
        <dbReference type="ChEBI" id="CHEBI:57287"/>
        <dbReference type="ChEBI" id="CHEBI:57288"/>
        <dbReference type="ChEBI" id="CHEBI:78522"/>
        <dbReference type="ChEBI" id="CHEBI:232036"/>
    </reaction>
</comment>
<dbReference type="InterPro" id="IPR010985">
    <property type="entry name" value="Ribbon_hlx_hlx"/>
</dbReference>
<dbReference type="EC" id="2.3.1.-" evidence="8"/>
<evidence type="ECO:0000313" key="9">
    <source>
        <dbReference type="Proteomes" id="UP001203761"/>
    </source>
</evidence>